<reference evidence="3" key="1">
    <citation type="journal article" date="2022" name="ISME J.">
        <title>Identification of active gaseous-alkane degraders at natural gas seeps.</title>
        <authorList>
            <person name="Farhan Ul Haque M."/>
            <person name="Hernandez M."/>
            <person name="Crombie A.T."/>
            <person name="Murrell J.C."/>
        </authorList>
    </citation>
    <scope>NUCLEOTIDE SEQUENCE</scope>
    <source>
        <strain evidence="3">ANDR5</strain>
    </source>
</reference>
<dbReference type="EMBL" id="JAIVFL010000001">
    <property type="protein sequence ID" value="MCI4675140.1"/>
    <property type="molecule type" value="Genomic_DNA"/>
</dbReference>
<name>A0ABS9YV90_9MYCO</name>
<organism evidence="3 4">
    <name type="scientific">Candidatus Mycolicibacterium alkanivorans</name>
    <dbReference type="NCBI Taxonomy" id="2954114"/>
    <lineage>
        <taxon>Bacteria</taxon>
        <taxon>Bacillati</taxon>
        <taxon>Actinomycetota</taxon>
        <taxon>Actinomycetes</taxon>
        <taxon>Mycobacteriales</taxon>
        <taxon>Mycobacteriaceae</taxon>
        <taxon>Mycolicibacterium</taxon>
    </lineage>
</organism>
<keyword evidence="4" id="KW-1185">Reference proteome</keyword>
<keyword evidence="2" id="KW-0732">Signal</keyword>
<evidence type="ECO:0000256" key="1">
    <source>
        <dbReference type="SAM" id="MobiDB-lite"/>
    </source>
</evidence>
<sequence length="101" mass="10268">MRKPQCYLTFGIVIALVPGSLVSATPASADCDGAGYATICAQGDVRGGGPTPPQAGPVYPGYCSDPWYCDDGWDLDVILPIPPNRPGGPGGPGRPGRPGRG</sequence>
<feature type="chain" id="PRO_5046466723" description="Secreted protein" evidence="2">
    <location>
        <begin position="30"/>
        <end position="101"/>
    </location>
</feature>
<evidence type="ECO:0000256" key="2">
    <source>
        <dbReference type="SAM" id="SignalP"/>
    </source>
</evidence>
<dbReference type="Proteomes" id="UP001139068">
    <property type="component" value="Unassembled WGS sequence"/>
</dbReference>
<comment type="caution">
    <text evidence="3">The sequence shown here is derived from an EMBL/GenBank/DDBJ whole genome shotgun (WGS) entry which is preliminary data.</text>
</comment>
<feature type="compositionally biased region" description="Gly residues" evidence="1">
    <location>
        <begin position="87"/>
        <end position="101"/>
    </location>
</feature>
<feature type="region of interest" description="Disordered" evidence="1">
    <location>
        <begin position="80"/>
        <end position="101"/>
    </location>
</feature>
<evidence type="ECO:0008006" key="5">
    <source>
        <dbReference type="Google" id="ProtNLM"/>
    </source>
</evidence>
<evidence type="ECO:0000313" key="4">
    <source>
        <dbReference type="Proteomes" id="UP001139068"/>
    </source>
</evidence>
<gene>
    <name evidence="3" type="ORF">K9U37_09660</name>
</gene>
<evidence type="ECO:0000313" key="3">
    <source>
        <dbReference type="EMBL" id="MCI4675140.1"/>
    </source>
</evidence>
<proteinExistence type="predicted"/>
<feature type="signal peptide" evidence="2">
    <location>
        <begin position="1"/>
        <end position="29"/>
    </location>
</feature>
<protein>
    <recommendedName>
        <fullName evidence="5">Secreted protein</fullName>
    </recommendedName>
</protein>
<accession>A0ABS9YV90</accession>